<feature type="transmembrane region" description="Helical" evidence="8">
    <location>
        <begin position="234"/>
        <end position="253"/>
    </location>
</feature>
<dbReference type="Proteomes" id="UP001530377">
    <property type="component" value="Unassembled WGS sequence"/>
</dbReference>
<feature type="transmembrane region" description="Helical" evidence="8">
    <location>
        <begin position="20"/>
        <end position="43"/>
    </location>
</feature>
<feature type="compositionally biased region" description="Basic and acidic residues" evidence="7">
    <location>
        <begin position="356"/>
        <end position="381"/>
    </location>
</feature>
<keyword evidence="3" id="KW-0813">Transport</keyword>
<keyword evidence="5 8" id="KW-1133">Transmembrane helix</keyword>
<dbReference type="PANTHER" id="PTHR14233:SF4">
    <property type="entry name" value="SOLUTE CARRIER FAMILY 35 MEMBER F2"/>
    <property type="match status" value="1"/>
</dbReference>
<dbReference type="EMBL" id="JALLPB020000224">
    <property type="protein sequence ID" value="KAL3811958.1"/>
    <property type="molecule type" value="Genomic_DNA"/>
</dbReference>
<evidence type="ECO:0000256" key="2">
    <source>
        <dbReference type="ARBA" id="ARBA00007863"/>
    </source>
</evidence>
<dbReference type="InterPro" id="IPR052221">
    <property type="entry name" value="SLC35F_Transporter"/>
</dbReference>
<dbReference type="PANTHER" id="PTHR14233">
    <property type="entry name" value="DUF914-RELATED"/>
    <property type="match status" value="1"/>
</dbReference>
<reference evidence="9 10" key="1">
    <citation type="submission" date="2024-10" db="EMBL/GenBank/DDBJ databases">
        <title>Updated reference genomes for cyclostephanoid diatoms.</title>
        <authorList>
            <person name="Roberts W.R."/>
            <person name="Alverson A.J."/>
        </authorList>
    </citation>
    <scope>NUCLEOTIDE SEQUENCE [LARGE SCALE GENOMIC DNA]</scope>
    <source>
        <strain evidence="9 10">AJA228-03</strain>
    </source>
</reference>
<feature type="transmembrane region" description="Helical" evidence="8">
    <location>
        <begin position="101"/>
        <end position="121"/>
    </location>
</feature>
<dbReference type="GO" id="GO:0016020">
    <property type="term" value="C:membrane"/>
    <property type="evidence" value="ECO:0007669"/>
    <property type="project" value="UniProtKB-SubCell"/>
</dbReference>
<evidence type="ECO:0000313" key="10">
    <source>
        <dbReference type="Proteomes" id="UP001530377"/>
    </source>
</evidence>
<evidence type="ECO:0000313" key="9">
    <source>
        <dbReference type="EMBL" id="KAL3811958.1"/>
    </source>
</evidence>
<evidence type="ECO:0000256" key="4">
    <source>
        <dbReference type="ARBA" id="ARBA00022692"/>
    </source>
</evidence>
<evidence type="ECO:0000256" key="5">
    <source>
        <dbReference type="ARBA" id="ARBA00022989"/>
    </source>
</evidence>
<feature type="transmembrane region" description="Helical" evidence="8">
    <location>
        <begin position="206"/>
        <end position="222"/>
    </location>
</feature>
<gene>
    <name evidence="9" type="ORF">ACHAXA_011285</name>
</gene>
<keyword evidence="6 8" id="KW-0472">Membrane</keyword>
<feature type="transmembrane region" description="Helical" evidence="8">
    <location>
        <begin position="278"/>
        <end position="297"/>
    </location>
</feature>
<accession>A0ABD3RGG4</accession>
<feature type="transmembrane region" description="Helical" evidence="8">
    <location>
        <begin position="331"/>
        <end position="349"/>
    </location>
</feature>
<evidence type="ECO:0000256" key="3">
    <source>
        <dbReference type="ARBA" id="ARBA00022448"/>
    </source>
</evidence>
<dbReference type="Pfam" id="PF06027">
    <property type="entry name" value="SLC35F"/>
    <property type="match status" value="1"/>
</dbReference>
<proteinExistence type="inferred from homology"/>
<comment type="subcellular location">
    <subcellularLocation>
        <location evidence="1">Membrane</location>
        <topology evidence="1">Multi-pass membrane protein</topology>
    </subcellularLocation>
</comment>
<evidence type="ECO:0000256" key="6">
    <source>
        <dbReference type="ARBA" id="ARBA00023136"/>
    </source>
</evidence>
<evidence type="ECO:0000256" key="1">
    <source>
        <dbReference type="ARBA" id="ARBA00004141"/>
    </source>
</evidence>
<comment type="similarity">
    <text evidence="2">Belongs to the SLC35F solute transporter family.</text>
</comment>
<dbReference type="AlphaFoldDB" id="A0ABD3RGG4"/>
<feature type="transmembrane region" description="Helical" evidence="8">
    <location>
        <begin position="304"/>
        <end position="325"/>
    </location>
</feature>
<comment type="caution">
    <text evidence="9">The sequence shown here is derived from an EMBL/GenBank/DDBJ whole genome shotgun (WGS) entry which is preliminary data.</text>
</comment>
<feature type="region of interest" description="Disordered" evidence="7">
    <location>
        <begin position="354"/>
        <end position="381"/>
    </location>
</feature>
<sequence>MSWAITGMVQSKLSLDCNFSAPMLSLLSFMLPLCIICLGMMTWGEYGPSSSSAGANTDQPVCVEAGDNAESNGAISDKASSPLKPFSFFGLIPLQTSLRMFAAIAIVDVYASYFTILAFKYTTITSVVLFDALAIHSAMVVSRCFFKRRYTRGHFLGVIVCTIGMIINVAVDYEEDKEGRSFFVGKDNAQQQLIQEEYPHKIRGDILAILGGILFGIANTLQEVTVKEGSVVEYLGCFTFFASIITFTQAMIFERAQIIDFFSQTPTDTCAESEGENLFLLFAIAGCVKYVGNGFFLQISDATFFNLSMLTGDAWAVIFSVYGEGISPPPTFYVALLITLSGVIIYETAPSPVGHTPKETKRETEMTRDSHLSDDDEHMIT</sequence>
<evidence type="ECO:0000256" key="8">
    <source>
        <dbReference type="SAM" id="Phobius"/>
    </source>
</evidence>
<keyword evidence="10" id="KW-1185">Reference proteome</keyword>
<dbReference type="SUPFAM" id="SSF103481">
    <property type="entry name" value="Multidrug resistance efflux transporter EmrE"/>
    <property type="match status" value="1"/>
</dbReference>
<feature type="transmembrane region" description="Helical" evidence="8">
    <location>
        <begin position="153"/>
        <end position="171"/>
    </location>
</feature>
<name>A0ABD3RGG4_9STRA</name>
<keyword evidence="4 8" id="KW-0812">Transmembrane</keyword>
<dbReference type="InterPro" id="IPR037185">
    <property type="entry name" value="EmrE-like"/>
</dbReference>
<organism evidence="9 10">
    <name type="scientific">Cyclostephanos tholiformis</name>
    <dbReference type="NCBI Taxonomy" id="382380"/>
    <lineage>
        <taxon>Eukaryota</taxon>
        <taxon>Sar</taxon>
        <taxon>Stramenopiles</taxon>
        <taxon>Ochrophyta</taxon>
        <taxon>Bacillariophyta</taxon>
        <taxon>Coscinodiscophyceae</taxon>
        <taxon>Thalassiosirophycidae</taxon>
        <taxon>Stephanodiscales</taxon>
        <taxon>Stephanodiscaceae</taxon>
        <taxon>Cyclostephanos</taxon>
    </lineage>
</organism>
<dbReference type="InterPro" id="IPR009262">
    <property type="entry name" value="SLC35_F1/F2/F6"/>
</dbReference>
<protein>
    <submittedName>
        <fullName evidence="9">Uncharacterized protein</fullName>
    </submittedName>
</protein>
<evidence type="ECO:0000256" key="7">
    <source>
        <dbReference type="SAM" id="MobiDB-lite"/>
    </source>
</evidence>